<protein>
    <recommendedName>
        <fullName evidence="2">ABC-type transport auxiliary lipoprotein component domain-containing protein</fullName>
    </recommendedName>
</protein>
<name>A0A0U4WD04_9PSED</name>
<evidence type="ECO:0000313" key="3">
    <source>
        <dbReference type="EMBL" id="ALZ85893.1"/>
    </source>
</evidence>
<dbReference type="SUPFAM" id="SSF159594">
    <property type="entry name" value="XCC0632-like"/>
    <property type="match status" value="1"/>
</dbReference>
<accession>A0A0U4WD04</accession>
<evidence type="ECO:0000259" key="2">
    <source>
        <dbReference type="Pfam" id="PF03886"/>
    </source>
</evidence>
<dbReference type="EMBL" id="CP013987">
    <property type="protein sequence ID" value="ALZ85893.1"/>
    <property type="molecule type" value="Genomic_DNA"/>
</dbReference>
<feature type="domain" description="ABC-type transport auxiliary lipoprotein component" evidence="2">
    <location>
        <begin position="30"/>
        <end position="186"/>
    </location>
</feature>
<keyword evidence="1" id="KW-0732">Signal</keyword>
<evidence type="ECO:0000313" key="4">
    <source>
        <dbReference type="Proteomes" id="UP000064137"/>
    </source>
</evidence>
<dbReference type="Gene3D" id="3.40.50.10610">
    <property type="entry name" value="ABC-type transport auxiliary lipoprotein component"/>
    <property type="match status" value="1"/>
</dbReference>
<feature type="chain" id="PRO_5006853423" description="ABC-type transport auxiliary lipoprotein component domain-containing protein" evidence="1">
    <location>
        <begin position="25"/>
        <end position="235"/>
    </location>
</feature>
<dbReference type="AlphaFoldDB" id="A0A0U4WD04"/>
<sequence>MKRMCLARLALVSLLAGLGGCASLGPSHYYQLDGGNARTPANSARGLAVWIENLQLADYLQRDVLLERQPDGSLKATRDHWAGPLDANVRQLLQRQLASRLNSGRVVVGEQPEGFDPQYRVELVVTRLDAGDQAPAALDASWQLRDGQGRLLDTEVVHLQGRQGGDRAAQVRAQGELLQQLAARLATDLTKVAQRGRRDSEVARKEPKKLVEEAQARPTLPAVVPIRTGAEVYRF</sequence>
<dbReference type="InterPro" id="IPR005586">
    <property type="entry name" value="ABC_trans_aux"/>
</dbReference>
<proteinExistence type="predicted"/>
<dbReference type="KEGG" id="por:APT59_17430"/>
<dbReference type="RefSeq" id="WP_059316010.1">
    <property type="nucleotide sequence ID" value="NZ_CP013987.1"/>
</dbReference>
<reference evidence="3 4" key="1">
    <citation type="submission" date="2016-01" db="EMBL/GenBank/DDBJ databases">
        <title>Annotation of Pseudomonas oryzihabitans USDA-ARS-USMARC-56511.</title>
        <authorList>
            <person name="Harhay G.P."/>
            <person name="Harhay D.M."/>
            <person name="Smith T.P.L."/>
            <person name="Bono J.L."/>
            <person name="Heaton M.P."/>
            <person name="Clawson M.L."/>
            <person name="Chitko-Mckown C.G."/>
            <person name="Capik S.F."/>
            <person name="DeDonder K.D."/>
            <person name="Apley M.D."/>
            <person name="Lubbers B.V."/>
            <person name="White B.J."/>
            <person name="Larson R.L."/>
        </authorList>
    </citation>
    <scope>NUCLEOTIDE SEQUENCE [LARGE SCALE GENOMIC DNA]</scope>
    <source>
        <strain evidence="3 4">USDA-ARS-USMARC-56511</strain>
    </source>
</reference>
<gene>
    <name evidence="3" type="ORF">APT59_17430</name>
</gene>
<dbReference type="PROSITE" id="PS51257">
    <property type="entry name" value="PROKAR_LIPOPROTEIN"/>
    <property type="match status" value="1"/>
</dbReference>
<dbReference type="Pfam" id="PF03886">
    <property type="entry name" value="ABC_trans_aux"/>
    <property type="match status" value="1"/>
</dbReference>
<organism evidence="3 4">
    <name type="scientific">Pseudomonas oryzihabitans</name>
    <dbReference type="NCBI Taxonomy" id="47885"/>
    <lineage>
        <taxon>Bacteria</taxon>
        <taxon>Pseudomonadati</taxon>
        <taxon>Pseudomonadota</taxon>
        <taxon>Gammaproteobacteria</taxon>
        <taxon>Pseudomonadales</taxon>
        <taxon>Pseudomonadaceae</taxon>
        <taxon>Pseudomonas</taxon>
    </lineage>
</organism>
<feature type="signal peptide" evidence="1">
    <location>
        <begin position="1"/>
        <end position="24"/>
    </location>
</feature>
<dbReference type="Proteomes" id="UP000064137">
    <property type="component" value="Chromosome"/>
</dbReference>
<dbReference type="OrthoDB" id="7025370at2"/>
<evidence type="ECO:0000256" key="1">
    <source>
        <dbReference type="SAM" id="SignalP"/>
    </source>
</evidence>